<feature type="region of interest" description="Disordered" evidence="14">
    <location>
        <begin position="481"/>
        <end position="539"/>
    </location>
</feature>
<evidence type="ECO:0000256" key="3">
    <source>
        <dbReference type="ARBA" id="ARBA00010563"/>
    </source>
</evidence>
<dbReference type="CDD" id="cd09857">
    <property type="entry name" value="PIN_EXO1"/>
    <property type="match status" value="1"/>
</dbReference>
<dbReference type="EMBL" id="CALTRL010000007">
    <property type="protein sequence ID" value="CAH7665822.1"/>
    <property type="molecule type" value="Genomic_DNA"/>
</dbReference>
<feature type="domain" description="XPG N-terminal" evidence="16">
    <location>
        <begin position="1"/>
        <end position="99"/>
    </location>
</feature>
<dbReference type="SUPFAM" id="SSF47807">
    <property type="entry name" value="5' to 3' exonuclease, C-terminal subdomain"/>
    <property type="match status" value="1"/>
</dbReference>
<feature type="region of interest" description="Disordered" evidence="14">
    <location>
        <begin position="622"/>
        <end position="643"/>
    </location>
</feature>
<dbReference type="AlphaFoldDB" id="A0AAV0AF21"/>
<feature type="compositionally biased region" description="Basic and acidic residues" evidence="14">
    <location>
        <begin position="721"/>
        <end position="753"/>
    </location>
</feature>
<comment type="similarity">
    <text evidence="3">Belongs to the XPG/RAD2 endonuclease family. EXO1 subfamily.</text>
</comment>
<evidence type="ECO:0000313" key="18">
    <source>
        <dbReference type="Proteomes" id="UP001153365"/>
    </source>
</evidence>
<evidence type="ECO:0000256" key="9">
    <source>
        <dbReference type="ARBA" id="ARBA00022842"/>
    </source>
</evidence>
<feature type="compositionally biased region" description="Low complexity" evidence="14">
    <location>
        <begin position="530"/>
        <end position="539"/>
    </location>
</feature>
<dbReference type="FunFam" id="1.10.150.20:FF:000011">
    <property type="entry name" value="exonuclease 1"/>
    <property type="match status" value="1"/>
</dbReference>
<organism evidence="17 18">
    <name type="scientific">Phakopsora pachyrhizi</name>
    <name type="common">Asian soybean rust disease fungus</name>
    <dbReference type="NCBI Taxonomy" id="170000"/>
    <lineage>
        <taxon>Eukaryota</taxon>
        <taxon>Fungi</taxon>
        <taxon>Dikarya</taxon>
        <taxon>Basidiomycota</taxon>
        <taxon>Pucciniomycotina</taxon>
        <taxon>Pucciniomycetes</taxon>
        <taxon>Pucciniales</taxon>
        <taxon>Phakopsoraceae</taxon>
        <taxon>Phakopsora</taxon>
    </lineage>
</organism>
<evidence type="ECO:0000256" key="6">
    <source>
        <dbReference type="ARBA" id="ARBA00022763"/>
    </source>
</evidence>
<comment type="subcellular location">
    <subcellularLocation>
        <location evidence="2">Nucleus</location>
    </subcellularLocation>
</comment>
<dbReference type="InterPro" id="IPR044752">
    <property type="entry name" value="PIN-like_EXO1"/>
</dbReference>
<sequence length="887" mass="99535">MGIQGLLPLLKSIHNQSHLDKWSGHTLAVDGYVWLHRGAYACAQELCLGSQTTKHVDYFMNKIKQLIHHRIKPYVVFDGDRLPNKKLTESDRANRREAALERANRFLKSGQRDRAREEFVKATDVTPKMAHDVIQALRAIDVKYVVAPYEADAQLRYLEITGQVTGIITEDSDLLVYGAKNVLFKLDNNGSCVHICRDHFGLVKELRMSLWTDRQFRQMAILSGCDYLPSIPGLGIKKAYDLIRRFSTAERAIKATRLEGKLNVPIKYEKLFQEAEFTFLHQTVYDPVTRSLVPLHPLPDPPPSPDLLLGCGERWEEAIALGVAEGRLDPMTKQEFRSTNLQSEERPKKFAFTSQPKFNGLSKQKKTKLIPESQATLKNFVLKSTGSTAMKCDEISSAKSILSITTERGGTCNNSPTKPKLLSQYFETNEEQGHSKEPVIADVLDGLVAEDVTPLSQESWEAMTEISTQEIEYVHKAFGANQNDNSDEDLPTSQMEDQSEVHQSGNNNQFIQYPGSSFQTNSCASSPKNPTSSASPTIATSGSLYISTKEDIPKVLLEKVNNLNSDDPISSDSEFTPQLLSKPRVTLITHTPFTSDFSGKIPKRRATEPIPRVIREDLISSDPIEGSDDYQHTTADSIPRPNKDYISEITSGPYIKKRRKGGFFETPTPKNLYGRGACLEEDEPLTPSLARIASGIRSRFTYKPNCNSYKPRNVESKSPLNRKDDNTQNRYFSKDRQNKMKSDPLSGKRHEEQEGGQNDLFENLSESLPSSSQKGGRTSFLKRRRSEDPQSTLSLVDLFTEEEGQVEPITPQQRKMDEDDGNGEEELEMISSSARKRDRESPRVGEECGGEWEGVSSERVVEGRGLDGCERSSISKLTGFLFKGRVS</sequence>
<dbReference type="Pfam" id="PF00867">
    <property type="entry name" value="XPG_I"/>
    <property type="match status" value="1"/>
</dbReference>
<dbReference type="PANTHER" id="PTHR11081:SF65">
    <property type="entry name" value="DNA DAMAGE-INDUCIBLE PROTEIN DIN7-RELATED"/>
    <property type="match status" value="1"/>
</dbReference>
<accession>A0AAV0AF21</accession>
<dbReference type="GO" id="GO:0017108">
    <property type="term" value="F:5'-flap endonuclease activity"/>
    <property type="evidence" value="ECO:0007669"/>
    <property type="project" value="TreeGrafter"/>
</dbReference>
<evidence type="ECO:0000256" key="5">
    <source>
        <dbReference type="ARBA" id="ARBA00022723"/>
    </source>
</evidence>
<name>A0AAV0AF21_PHAPC</name>
<dbReference type="Gene3D" id="1.10.150.20">
    <property type="entry name" value="5' to 3' exonuclease, C-terminal subdomain"/>
    <property type="match status" value="1"/>
</dbReference>
<dbReference type="GO" id="GO:0035312">
    <property type="term" value="F:5'-3' DNA exonuclease activity"/>
    <property type="evidence" value="ECO:0007669"/>
    <property type="project" value="InterPro"/>
</dbReference>
<evidence type="ECO:0000259" key="16">
    <source>
        <dbReference type="SMART" id="SM00485"/>
    </source>
</evidence>
<dbReference type="CDD" id="cd09908">
    <property type="entry name" value="H3TH_EXO1"/>
    <property type="match status" value="1"/>
</dbReference>
<dbReference type="InterPro" id="IPR006084">
    <property type="entry name" value="XPG/Rad2"/>
</dbReference>
<dbReference type="SMART" id="SM00484">
    <property type="entry name" value="XPGI"/>
    <property type="match status" value="1"/>
</dbReference>
<feature type="compositionally biased region" description="Basic and acidic residues" evidence="14">
    <location>
        <begin position="835"/>
        <end position="846"/>
    </location>
</feature>
<gene>
    <name evidence="17" type="ORF">PPACK8108_LOCUS109</name>
</gene>
<evidence type="ECO:0000313" key="17">
    <source>
        <dbReference type="EMBL" id="CAH7665822.1"/>
    </source>
</evidence>
<dbReference type="PRINTS" id="PR00853">
    <property type="entry name" value="XPGRADSUPER"/>
</dbReference>
<dbReference type="InterPro" id="IPR036279">
    <property type="entry name" value="5-3_exonuclease_C_sf"/>
</dbReference>
<dbReference type="Gene3D" id="3.40.50.1010">
    <property type="entry name" value="5'-nuclease"/>
    <property type="match status" value="1"/>
</dbReference>
<feature type="compositionally biased region" description="Acidic residues" evidence="14">
    <location>
        <begin position="818"/>
        <end position="828"/>
    </location>
</feature>
<feature type="compositionally biased region" description="Polar residues" evidence="14">
    <location>
        <begin position="491"/>
        <end position="529"/>
    </location>
</feature>
<evidence type="ECO:0000256" key="8">
    <source>
        <dbReference type="ARBA" id="ARBA00022839"/>
    </source>
</evidence>
<evidence type="ECO:0000256" key="14">
    <source>
        <dbReference type="SAM" id="MobiDB-lite"/>
    </source>
</evidence>
<dbReference type="Pfam" id="PF00752">
    <property type="entry name" value="XPG_N"/>
    <property type="match status" value="1"/>
</dbReference>
<dbReference type="InterPro" id="IPR006086">
    <property type="entry name" value="XPG-I_dom"/>
</dbReference>
<keyword evidence="5" id="KW-0479">Metal-binding</keyword>
<comment type="cofactor">
    <cofactor evidence="1">
        <name>Mg(2+)</name>
        <dbReference type="ChEBI" id="CHEBI:18420"/>
    </cofactor>
</comment>
<evidence type="ECO:0000259" key="15">
    <source>
        <dbReference type="SMART" id="SM00484"/>
    </source>
</evidence>
<dbReference type="SUPFAM" id="SSF88723">
    <property type="entry name" value="PIN domain-like"/>
    <property type="match status" value="1"/>
</dbReference>
<keyword evidence="4" id="KW-0540">Nuclease</keyword>
<dbReference type="SMART" id="SM00485">
    <property type="entry name" value="XPGN"/>
    <property type="match status" value="1"/>
</dbReference>
<keyword evidence="7" id="KW-0378">Hydrolase</keyword>
<comment type="caution">
    <text evidence="17">The sequence shown here is derived from an EMBL/GenBank/DDBJ whole genome shotgun (WGS) entry which is preliminary data.</text>
</comment>
<dbReference type="FunFam" id="3.40.50.1010:FF:000002">
    <property type="entry name" value="Exonuclease 1, putative"/>
    <property type="match status" value="1"/>
</dbReference>
<dbReference type="Proteomes" id="UP001153365">
    <property type="component" value="Unassembled WGS sequence"/>
</dbReference>
<evidence type="ECO:0000256" key="10">
    <source>
        <dbReference type="ARBA" id="ARBA00022881"/>
    </source>
</evidence>
<evidence type="ECO:0000256" key="4">
    <source>
        <dbReference type="ARBA" id="ARBA00022722"/>
    </source>
</evidence>
<keyword evidence="18" id="KW-1185">Reference proteome</keyword>
<evidence type="ECO:0000256" key="2">
    <source>
        <dbReference type="ARBA" id="ARBA00004123"/>
    </source>
</evidence>
<protein>
    <submittedName>
        <fullName evidence="17">Expressed protein</fullName>
    </submittedName>
</protein>
<keyword evidence="10" id="KW-0267">Excision nuclease</keyword>
<keyword evidence="13" id="KW-0539">Nucleus</keyword>
<dbReference type="InterPro" id="IPR006085">
    <property type="entry name" value="XPG_DNA_repair_N"/>
</dbReference>
<evidence type="ECO:0000256" key="12">
    <source>
        <dbReference type="ARBA" id="ARBA00023204"/>
    </source>
</evidence>
<keyword evidence="11" id="KW-0238">DNA-binding</keyword>
<dbReference type="GO" id="GO:0006281">
    <property type="term" value="P:DNA repair"/>
    <property type="evidence" value="ECO:0007669"/>
    <property type="project" value="UniProtKB-KW"/>
</dbReference>
<keyword evidence="12" id="KW-0234">DNA repair</keyword>
<evidence type="ECO:0000256" key="7">
    <source>
        <dbReference type="ARBA" id="ARBA00022801"/>
    </source>
</evidence>
<feature type="domain" description="XPG-I" evidence="15">
    <location>
        <begin position="138"/>
        <end position="208"/>
    </location>
</feature>
<reference evidence="17" key="1">
    <citation type="submission" date="2022-06" db="EMBL/GenBank/DDBJ databases">
        <authorList>
            <consortium name="SYNGENTA / RWTH Aachen University"/>
        </authorList>
    </citation>
    <scope>NUCLEOTIDE SEQUENCE</scope>
</reference>
<keyword evidence="8" id="KW-0269">Exonuclease</keyword>
<dbReference type="GO" id="GO:0005634">
    <property type="term" value="C:nucleus"/>
    <property type="evidence" value="ECO:0007669"/>
    <property type="project" value="UniProtKB-SubCell"/>
</dbReference>
<keyword evidence="6" id="KW-0227">DNA damage</keyword>
<proteinExistence type="inferred from homology"/>
<feature type="region of interest" description="Disordered" evidence="14">
    <location>
        <begin position="701"/>
        <end position="853"/>
    </location>
</feature>
<keyword evidence="9" id="KW-0460">Magnesium</keyword>
<dbReference type="InterPro" id="IPR008918">
    <property type="entry name" value="HhH2"/>
</dbReference>
<feature type="compositionally biased region" description="Polar residues" evidence="14">
    <location>
        <begin position="764"/>
        <end position="776"/>
    </location>
</feature>
<dbReference type="GO" id="GO:0003677">
    <property type="term" value="F:DNA binding"/>
    <property type="evidence" value="ECO:0007669"/>
    <property type="project" value="UniProtKB-KW"/>
</dbReference>
<dbReference type="GO" id="GO:0046872">
    <property type="term" value="F:metal ion binding"/>
    <property type="evidence" value="ECO:0007669"/>
    <property type="project" value="UniProtKB-KW"/>
</dbReference>
<dbReference type="SMART" id="SM00279">
    <property type="entry name" value="HhH2"/>
    <property type="match status" value="1"/>
</dbReference>
<dbReference type="PANTHER" id="PTHR11081">
    <property type="entry name" value="FLAP ENDONUCLEASE FAMILY MEMBER"/>
    <property type="match status" value="1"/>
</dbReference>
<dbReference type="InterPro" id="IPR037315">
    <property type="entry name" value="EXO1_H3TH"/>
</dbReference>
<evidence type="ECO:0000256" key="11">
    <source>
        <dbReference type="ARBA" id="ARBA00023125"/>
    </source>
</evidence>
<evidence type="ECO:0000256" key="1">
    <source>
        <dbReference type="ARBA" id="ARBA00001946"/>
    </source>
</evidence>
<dbReference type="InterPro" id="IPR029060">
    <property type="entry name" value="PIN-like_dom_sf"/>
</dbReference>
<evidence type="ECO:0000256" key="13">
    <source>
        <dbReference type="ARBA" id="ARBA00023242"/>
    </source>
</evidence>